<evidence type="ECO:0000259" key="3">
    <source>
        <dbReference type="Pfam" id="PF13579"/>
    </source>
</evidence>
<evidence type="ECO:0000256" key="2">
    <source>
        <dbReference type="ARBA" id="ARBA00022679"/>
    </source>
</evidence>
<evidence type="ECO:0000313" key="4">
    <source>
        <dbReference type="EMBL" id="CED91553.1"/>
    </source>
</evidence>
<proteinExistence type="predicted"/>
<sequence>MSETRRLRNLSLLADTAARHLAEDPLLLAVQSARRLPPGVRGRLAQAVGAGAAGSSVRAALGAFLADRPAQAERALASAAPRSAVGRRLAAELAVQLGGVSPEVAAQLPPSVRARELWSRGRLHEAVAVLDGVPGAQAQRARLRSQLALMSPGFALPPVVPSPARVGPRSDGPTRVLHVLTNSFPHTQSGYAVRSHAVLRAQRRAGIEVRAVTRIGYPVTVGLVDAAGVDVVDGIDYRRLLPARLAPTPAARLVQMTRLLAQQVEDFRPHVLHTTTNFQNALVTRAVAESYGLAWVYEMRGVLEQTWVASRPADQQAEALASERFALLRAKETEMALAADAVVALSQVQREDLIERGVPAQRIRVVPNAVDDTVLEVPEVSAADARAGLRLPREGFWVGSVSSLVGYEGFDLLLEAVARCRANRVDVRCLLVGDGVSRPGLEARAVELGLGPEVCVLPGRVPPQEAVSWYQALDLFCVPRKDTPVCRSVTPIKPFTAMALGREVLVSDLPALREVITLGGGDVFPAEDTVALGTALTAAAGRARNEVISGQNGTRPGVPAGLPTWSRNGGIYAALYEELR</sequence>
<dbReference type="Gene3D" id="3.40.50.2000">
    <property type="entry name" value="Glycogen Phosphorylase B"/>
    <property type="match status" value="2"/>
</dbReference>
<protein>
    <submittedName>
        <fullName evidence="4">Glycosyltransferase, group 1 protein</fullName>
    </submittedName>
</protein>
<reference evidence="4" key="1">
    <citation type="submission" date="2014-07" db="EMBL/GenBank/DDBJ databases">
        <authorList>
            <person name="Zhang J.E."/>
            <person name="Yang H."/>
            <person name="Guo J."/>
            <person name="Deng Z."/>
            <person name="Luo H."/>
            <person name="Luo M."/>
            <person name="Zhao B."/>
        </authorList>
    </citation>
    <scope>NUCLEOTIDE SEQUENCE</scope>
    <source>
        <strain evidence="4">AM4</strain>
    </source>
</reference>
<dbReference type="SUPFAM" id="SSF53756">
    <property type="entry name" value="UDP-Glycosyltransferase/glycogen phosphorylase"/>
    <property type="match status" value="1"/>
</dbReference>
<dbReference type="GO" id="GO:0016757">
    <property type="term" value="F:glycosyltransferase activity"/>
    <property type="evidence" value="ECO:0007669"/>
    <property type="project" value="UniProtKB-KW"/>
</dbReference>
<dbReference type="EMBL" id="LK995511">
    <property type="protein sequence ID" value="CED91553.1"/>
    <property type="molecule type" value="Genomic_DNA"/>
</dbReference>
<keyword evidence="2 4" id="KW-0808">Transferase</keyword>
<dbReference type="PANTHER" id="PTHR12526">
    <property type="entry name" value="GLYCOSYLTRANSFERASE"/>
    <property type="match status" value="1"/>
</dbReference>
<name>A0A1L7RQW9_9ACTO</name>
<dbReference type="AlphaFoldDB" id="A0A1L7RQW9"/>
<evidence type="ECO:0000256" key="1">
    <source>
        <dbReference type="ARBA" id="ARBA00022676"/>
    </source>
</evidence>
<gene>
    <name evidence="4" type="ORF">AAM4_1721</name>
</gene>
<keyword evidence="1" id="KW-0328">Glycosyltransferase</keyword>
<dbReference type="Pfam" id="PF13579">
    <property type="entry name" value="Glyco_trans_4_4"/>
    <property type="match status" value="1"/>
</dbReference>
<dbReference type="Pfam" id="PF13692">
    <property type="entry name" value="Glyco_trans_1_4"/>
    <property type="match status" value="1"/>
</dbReference>
<dbReference type="InterPro" id="IPR028098">
    <property type="entry name" value="Glyco_trans_4-like_N"/>
</dbReference>
<dbReference type="PANTHER" id="PTHR12526:SF638">
    <property type="entry name" value="SPORE COAT PROTEIN SA"/>
    <property type="match status" value="1"/>
</dbReference>
<dbReference type="RefSeq" id="WP_244671603.1">
    <property type="nucleotide sequence ID" value="NZ_LK995511.1"/>
</dbReference>
<organism evidence="4">
    <name type="scientific">Actinomyces succiniciruminis</name>
    <dbReference type="NCBI Taxonomy" id="1522002"/>
    <lineage>
        <taxon>Bacteria</taxon>
        <taxon>Bacillati</taxon>
        <taxon>Actinomycetota</taxon>
        <taxon>Actinomycetes</taxon>
        <taxon>Actinomycetales</taxon>
        <taxon>Actinomycetaceae</taxon>
        <taxon>Actinomyces</taxon>
    </lineage>
</organism>
<accession>A0A1L7RQW9</accession>
<feature type="domain" description="Glycosyltransferase subfamily 4-like N-terminal" evidence="3">
    <location>
        <begin position="189"/>
        <end position="368"/>
    </location>
</feature>